<feature type="region of interest" description="Disordered" evidence="1">
    <location>
        <begin position="117"/>
        <end position="141"/>
    </location>
</feature>
<comment type="caution">
    <text evidence="2">The sequence shown here is derived from an EMBL/GenBank/DDBJ whole genome shotgun (WGS) entry which is preliminary data.</text>
</comment>
<name>A0A328DR91_9ASTE</name>
<proteinExistence type="predicted"/>
<accession>A0A328DR91</accession>
<dbReference type="AlphaFoldDB" id="A0A328DR91"/>
<sequence length="173" mass="19489">MGIDPLTHKPFAQVFAEFGRLSSGLPLLNNTPAIKTESLFDPSEPTDVSNQHTYFVGPEMNAQFQLYPLSIQPDDGNFTPFHSPSPYEQFPAPISSSSSSSSSLAPWNEFILQDPETEVQRQEDDTNDDLPEKCEDNNGQTFANEDSFVENMLARDREMQLEFPQLLDDGYFD</sequence>
<feature type="compositionally biased region" description="Basic and acidic residues" evidence="1">
    <location>
        <begin position="118"/>
        <end position="136"/>
    </location>
</feature>
<protein>
    <submittedName>
        <fullName evidence="2">Uncharacterized protein</fullName>
    </submittedName>
</protein>
<evidence type="ECO:0000256" key="1">
    <source>
        <dbReference type="SAM" id="MobiDB-lite"/>
    </source>
</evidence>
<reference evidence="2 3" key="1">
    <citation type="submission" date="2018-06" db="EMBL/GenBank/DDBJ databases">
        <title>The Genome of Cuscuta australis (Dodder) Provides Insight into the Evolution of Plant Parasitism.</title>
        <authorList>
            <person name="Liu H."/>
        </authorList>
    </citation>
    <scope>NUCLEOTIDE SEQUENCE [LARGE SCALE GENOMIC DNA]</scope>
    <source>
        <strain evidence="3">cv. Yunnan</strain>
        <tissue evidence="2">Vines</tissue>
    </source>
</reference>
<organism evidence="2 3">
    <name type="scientific">Cuscuta australis</name>
    <dbReference type="NCBI Taxonomy" id="267555"/>
    <lineage>
        <taxon>Eukaryota</taxon>
        <taxon>Viridiplantae</taxon>
        <taxon>Streptophyta</taxon>
        <taxon>Embryophyta</taxon>
        <taxon>Tracheophyta</taxon>
        <taxon>Spermatophyta</taxon>
        <taxon>Magnoliopsida</taxon>
        <taxon>eudicotyledons</taxon>
        <taxon>Gunneridae</taxon>
        <taxon>Pentapetalae</taxon>
        <taxon>asterids</taxon>
        <taxon>lamiids</taxon>
        <taxon>Solanales</taxon>
        <taxon>Convolvulaceae</taxon>
        <taxon>Cuscuteae</taxon>
        <taxon>Cuscuta</taxon>
        <taxon>Cuscuta subgen. Grammica</taxon>
        <taxon>Cuscuta sect. Cleistogrammica</taxon>
    </lineage>
</organism>
<dbReference type="Proteomes" id="UP000249390">
    <property type="component" value="Unassembled WGS sequence"/>
</dbReference>
<evidence type="ECO:0000313" key="3">
    <source>
        <dbReference type="Proteomes" id="UP000249390"/>
    </source>
</evidence>
<gene>
    <name evidence="2" type="ORF">DM860_005138</name>
</gene>
<evidence type="ECO:0000313" key="2">
    <source>
        <dbReference type="EMBL" id="RAL46859.1"/>
    </source>
</evidence>
<dbReference type="EMBL" id="NQVE01000122">
    <property type="protein sequence ID" value="RAL46859.1"/>
    <property type="molecule type" value="Genomic_DNA"/>
</dbReference>
<keyword evidence="3" id="KW-1185">Reference proteome</keyword>